<gene>
    <name evidence="4" type="primary">TBLA0G02380</name>
    <name evidence="4" type="ORF">TBLA_0G02380</name>
</gene>
<feature type="region of interest" description="Disordered" evidence="1">
    <location>
        <begin position="94"/>
        <end position="137"/>
    </location>
</feature>
<feature type="transmembrane region" description="Helical" evidence="2">
    <location>
        <begin position="51"/>
        <end position="73"/>
    </location>
</feature>
<feature type="compositionally biased region" description="Basic and acidic residues" evidence="1">
    <location>
        <begin position="118"/>
        <end position="128"/>
    </location>
</feature>
<evidence type="ECO:0000256" key="1">
    <source>
        <dbReference type="SAM" id="MobiDB-lite"/>
    </source>
</evidence>
<dbReference type="GO" id="GO:0003677">
    <property type="term" value="F:DNA binding"/>
    <property type="evidence" value="ECO:0007669"/>
    <property type="project" value="InterPro"/>
</dbReference>
<feature type="region of interest" description="Disordered" evidence="1">
    <location>
        <begin position="492"/>
        <end position="526"/>
    </location>
</feature>
<dbReference type="HOGENOM" id="CLU_382697_0_0_1"/>
<name>I2H726_HENB6</name>
<dbReference type="GO" id="GO:0030907">
    <property type="term" value="C:MBF transcription complex"/>
    <property type="evidence" value="ECO:0007669"/>
    <property type="project" value="TreeGrafter"/>
</dbReference>
<evidence type="ECO:0000256" key="2">
    <source>
        <dbReference type="SAM" id="Phobius"/>
    </source>
</evidence>
<dbReference type="GeneID" id="14497310"/>
<accession>I2H726</accession>
<dbReference type="AlphaFoldDB" id="I2H726"/>
<dbReference type="Proteomes" id="UP000002866">
    <property type="component" value="Chromosome 7"/>
</dbReference>
<evidence type="ECO:0000313" key="5">
    <source>
        <dbReference type="Proteomes" id="UP000002866"/>
    </source>
</evidence>
<sequence>MLYALCSRRTARVVRLELGRPGKSLPIQRRAVYKRAPCLAPPHRTRQSSYALCYFIFIFSIFYFLFSIFNFNFQFKSFFSLRYTIHSYIMPRNTSPRTRAPARGPANISSNRNPALDPEDRHPGKDPTTRYPRYPVTRHPATCPRLSDSPLDDFQRLCYATGGPGPDPIPVSYHSAAAEQFLHPAYLGNVTSATPELPPGTKPHTIECFEFRLPDISATPNAPSAGLLKAAVHRNPEGPPKTSENTVSKNQQFKLAKLNHSLHSEEHFINPNNCVIWDRNSGHVFLTGIWRLYQDVMNALVTLDRDGMDSSSAQDICARELTHVLEKTFYDPSLAVEDPPRKRTKRADSLPSSSSSSSSASYSPTSTAKYTDFHWNLIPHELKDTLVDGYRAFLCRQYPEHAEELRHVPFASLLQRIRGGYIKIQGTWLPYEVSRQICTRFCFPIRHLLVPLFGPQFPAACEACLRSHGSRSSIPTSTSISNAAPHLTLHSSVPAKKLVKKRPRHTSLPQTPPHAPPSNVAPPLATSPIAISPQQQLPPLSSLVSLPADDQPTLHTLCTLASFYTTRGHRYSYPAGLTAHGPSGTTHGLEPNSHYSPQPPFTQALANYSYGPLKSNTTINTTNTASLDTSSSIAPTTATATLSRSPSHSYLTPPHSSPALLTPPRLSPTTNVTPPLLSPSYMSPTRLSPAAHLSPAHVPSSPPSRFGMKFIDSNHFTSYTHTH</sequence>
<dbReference type="RefSeq" id="XP_004181697.1">
    <property type="nucleotide sequence ID" value="XM_004181649.1"/>
</dbReference>
<dbReference type="eggNOG" id="ENOG502S1IW">
    <property type="taxonomic scope" value="Eukaryota"/>
</dbReference>
<dbReference type="PROSITE" id="PS51299">
    <property type="entry name" value="HTH_APSES"/>
    <property type="match status" value="1"/>
</dbReference>
<feature type="region of interest" description="Disordered" evidence="1">
    <location>
        <begin position="638"/>
        <end position="705"/>
    </location>
</feature>
<evidence type="ECO:0000259" key="3">
    <source>
        <dbReference type="PROSITE" id="PS51299"/>
    </source>
</evidence>
<keyword evidence="2" id="KW-1133">Transmembrane helix</keyword>
<proteinExistence type="predicted"/>
<dbReference type="PANTHER" id="PTHR43828">
    <property type="entry name" value="ASPARAGINASE"/>
    <property type="match status" value="1"/>
</dbReference>
<dbReference type="FunCoup" id="I2H726">
    <property type="interactions" value="1103"/>
</dbReference>
<protein>
    <recommendedName>
        <fullName evidence="3">HTH APSES-type domain-containing protein</fullName>
    </recommendedName>
</protein>
<keyword evidence="2" id="KW-0472">Membrane</keyword>
<dbReference type="OrthoDB" id="5562739at2759"/>
<organism evidence="4 5">
    <name type="scientific">Henningerozyma blattae (strain ATCC 34711 / CBS 6284 / DSM 70876 / NBRC 10599 / NRRL Y-10934 / UCD 77-7)</name>
    <name type="common">Yeast</name>
    <name type="synonym">Tetrapisispora blattae</name>
    <dbReference type="NCBI Taxonomy" id="1071380"/>
    <lineage>
        <taxon>Eukaryota</taxon>
        <taxon>Fungi</taxon>
        <taxon>Dikarya</taxon>
        <taxon>Ascomycota</taxon>
        <taxon>Saccharomycotina</taxon>
        <taxon>Saccharomycetes</taxon>
        <taxon>Saccharomycetales</taxon>
        <taxon>Saccharomycetaceae</taxon>
        <taxon>Henningerozyma</taxon>
    </lineage>
</organism>
<dbReference type="KEGG" id="tbl:TBLA_0G02380"/>
<dbReference type="InterPro" id="IPR036887">
    <property type="entry name" value="HTH_APSES_sf"/>
</dbReference>
<feature type="compositionally biased region" description="Low complexity" evidence="1">
    <location>
        <begin position="349"/>
        <end position="365"/>
    </location>
</feature>
<dbReference type="OMA" id="ESWYLAH"/>
<keyword evidence="5" id="KW-1185">Reference proteome</keyword>
<feature type="domain" description="HTH APSES-type" evidence="3">
    <location>
        <begin position="351"/>
        <end position="464"/>
    </location>
</feature>
<dbReference type="SUPFAM" id="SSF54616">
    <property type="entry name" value="DNA-binding domain of Mlu1-box binding protein MBP1"/>
    <property type="match status" value="1"/>
</dbReference>
<dbReference type="PANTHER" id="PTHR43828:SF5">
    <property type="entry name" value="TRANSCRIPTIONAL REPRESSOR XBP1"/>
    <property type="match status" value="1"/>
</dbReference>
<dbReference type="Gene3D" id="3.10.260.10">
    <property type="entry name" value="Transcription regulator HTH, APSES-type DNA-binding domain"/>
    <property type="match status" value="1"/>
</dbReference>
<feature type="region of interest" description="Disordered" evidence="1">
    <location>
        <begin position="578"/>
        <end position="599"/>
    </location>
</feature>
<dbReference type="GO" id="GO:0033309">
    <property type="term" value="C:SBF transcription complex"/>
    <property type="evidence" value="ECO:0007669"/>
    <property type="project" value="TreeGrafter"/>
</dbReference>
<keyword evidence="2" id="KW-0812">Transmembrane</keyword>
<dbReference type="InterPro" id="IPR003163">
    <property type="entry name" value="Tscrpt_reg_HTH_APSES-type"/>
</dbReference>
<feature type="compositionally biased region" description="Pro residues" evidence="1">
    <location>
        <begin position="510"/>
        <end position="520"/>
    </location>
</feature>
<dbReference type="GO" id="GO:0000981">
    <property type="term" value="F:DNA-binding transcription factor activity, RNA polymerase II-specific"/>
    <property type="evidence" value="ECO:0007669"/>
    <property type="project" value="UniProtKB-ARBA"/>
</dbReference>
<evidence type="ECO:0000313" key="4">
    <source>
        <dbReference type="EMBL" id="CCH62178.1"/>
    </source>
</evidence>
<dbReference type="EMBL" id="HE806322">
    <property type="protein sequence ID" value="CCH62178.1"/>
    <property type="molecule type" value="Genomic_DNA"/>
</dbReference>
<dbReference type="InParanoid" id="I2H726"/>
<dbReference type="InterPro" id="IPR051642">
    <property type="entry name" value="SWI6-like"/>
</dbReference>
<reference evidence="4 5" key="1">
    <citation type="journal article" date="2011" name="Proc. Natl. Acad. Sci. U.S.A.">
        <title>Evolutionary erosion of yeast sex chromosomes by mating-type switching accidents.</title>
        <authorList>
            <person name="Gordon J.L."/>
            <person name="Armisen D."/>
            <person name="Proux-Wera E."/>
            <person name="Oheigeartaigh S.S."/>
            <person name="Byrne K.P."/>
            <person name="Wolfe K.H."/>
        </authorList>
    </citation>
    <scope>NUCLEOTIDE SEQUENCE [LARGE SCALE GENOMIC DNA]</scope>
    <source>
        <strain evidence="5">ATCC 34711 / CBS 6284 / DSM 70876 / NBRC 10599 / NRRL Y-10934 / UCD 77-7</strain>
    </source>
</reference>
<feature type="region of interest" description="Disordered" evidence="1">
    <location>
        <begin position="335"/>
        <end position="365"/>
    </location>
</feature>